<evidence type="ECO:0000313" key="3">
    <source>
        <dbReference type="Proteomes" id="UP000198634"/>
    </source>
</evidence>
<keyword evidence="1" id="KW-0472">Membrane</keyword>
<keyword evidence="1" id="KW-1133">Transmembrane helix</keyword>
<feature type="transmembrane region" description="Helical" evidence="1">
    <location>
        <begin position="12"/>
        <end position="32"/>
    </location>
</feature>
<reference evidence="2 3" key="1">
    <citation type="submission" date="2016-10" db="EMBL/GenBank/DDBJ databases">
        <authorList>
            <person name="de Groot N.N."/>
        </authorList>
    </citation>
    <scope>NUCLEOTIDE SEQUENCE [LARGE SCALE GENOMIC DNA]</scope>
    <source>
        <strain evidence="2 3">DSM 22007</strain>
    </source>
</reference>
<dbReference type="STRING" id="657014.SAMN04488092_10311"/>
<organism evidence="2 3">
    <name type="scientific">Thalassovita taeanensis</name>
    <dbReference type="NCBI Taxonomy" id="657014"/>
    <lineage>
        <taxon>Bacteria</taxon>
        <taxon>Pseudomonadati</taxon>
        <taxon>Pseudomonadota</taxon>
        <taxon>Alphaproteobacteria</taxon>
        <taxon>Rhodobacterales</taxon>
        <taxon>Roseobacteraceae</taxon>
        <taxon>Thalassovita</taxon>
    </lineage>
</organism>
<dbReference type="EMBL" id="FOEP01000003">
    <property type="protein sequence ID" value="SEP92821.1"/>
    <property type="molecule type" value="Genomic_DNA"/>
</dbReference>
<dbReference type="AlphaFoldDB" id="A0A1H9BVN8"/>
<dbReference type="InterPro" id="IPR010664">
    <property type="entry name" value="LipoPS_assembly_LptC-rel"/>
</dbReference>
<accession>A0A1H9BVN8</accession>
<keyword evidence="3" id="KW-1185">Reference proteome</keyword>
<dbReference type="RefSeq" id="WP_090268744.1">
    <property type="nucleotide sequence ID" value="NZ_FOEP01000003.1"/>
</dbReference>
<evidence type="ECO:0000313" key="2">
    <source>
        <dbReference type="EMBL" id="SEP92821.1"/>
    </source>
</evidence>
<dbReference type="OrthoDB" id="7871110at2"/>
<dbReference type="Proteomes" id="UP000198634">
    <property type="component" value="Unassembled WGS sequence"/>
</dbReference>
<protein>
    <submittedName>
        <fullName evidence="2">Lipopolysaccharide export system protein LptC</fullName>
    </submittedName>
</protein>
<gene>
    <name evidence="2" type="ORF">SAMN04488092_10311</name>
</gene>
<keyword evidence="1" id="KW-0812">Transmembrane</keyword>
<evidence type="ECO:0000256" key="1">
    <source>
        <dbReference type="SAM" id="Phobius"/>
    </source>
</evidence>
<dbReference type="Pfam" id="PF06835">
    <property type="entry name" value="LptC"/>
    <property type="match status" value="1"/>
</dbReference>
<sequence>MWRDRFHSRIVAWLKIILPLAALVLLSTLFLLSRSRDPSTTIPFSQIDLQERARDEIVTEPQFSGATANGDLISFTAASARPDPTDNNKALAQTLSAKIDLTSGTRITFTAESARLDTKREMAELTGGVIISSSTGYVVRTDTLITSMSEIGAETMGTITGEGPVGTLSAGKMLLTSNRDTNEAQLLFTNRVKLVYQP</sequence>
<proteinExistence type="predicted"/>
<name>A0A1H9BVN8_9RHOB</name>